<dbReference type="PANTHER" id="PTHR11091:SF0">
    <property type="entry name" value="MALATE DEHYDROGENASE"/>
    <property type="match status" value="1"/>
</dbReference>
<dbReference type="InterPro" id="IPR036111">
    <property type="entry name" value="Mal/L-sulfo/L-lacto_DH-like_sf"/>
</dbReference>
<dbReference type="Gene3D" id="3.30.1370.60">
    <property type="entry name" value="Hypothetical oxidoreductase yiak, domain 2"/>
    <property type="match status" value="1"/>
</dbReference>
<protein>
    <submittedName>
        <fullName evidence="3">Lactate dehydrogenase</fullName>
    </submittedName>
</protein>
<organism evidence="3 4">
    <name type="scientific">Methylopila turkensis</name>
    <dbReference type="NCBI Taxonomy" id="1437816"/>
    <lineage>
        <taxon>Bacteria</taxon>
        <taxon>Pseudomonadati</taxon>
        <taxon>Pseudomonadota</taxon>
        <taxon>Alphaproteobacteria</taxon>
        <taxon>Hyphomicrobiales</taxon>
        <taxon>Methylopilaceae</taxon>
        <taxon>Methylopila</taxon>
    </lineage>
</organism>
<reference evidence="3" key="1">
    <citation type="journal article" date="2014" name="Int. J. Syst. Evol. Microbiol.">
        <title>Complete genome sequence of Corynebacterium casei LMG S-19264T (=DSM 44701T), isolated from a smear-ripened cheese.</title>
        <authorList>
            <consortium name="US DOE Joint Genome Institute (JGI-PGF)"/>
            <person name="Walter F."/>
            <person name="Albersmeier A."/>
            <person name="Kalinowski J."/>
            <person name="Ruckert C."/>
        </authorList>
    </citation>
    <scope>NUCLEOTIDE SEQUENCE</scope>
    <source>
        <strain evidence="3">VKM B-2748</strain>
    </source>
</reference>
<dbReference type="GO" id="GO:0016491">
    <property type="term" value="F:oxidoreductase activity"/>
    <property type="evidence" value="ECO:0007669"/>
    <property type="project" value="UniProtKB-KW"/>
</dbReference>
<dbReference type="RefSeq" id="WP_271199428.1">
    <property type="nucleotide sequence ID" value="NZ_BSFL01000001.1"/>
</dbReference>
<gene>
    <name evidence="3" type="ORF">GCM10008174_06740</name>
</gene>
<dbReference type="EMBL" id="BSFL01000001">
    <property type="protein sequence ID" value="GLK78933.1"/>
    <property type="molecule type" value="Genomic_DNA"/>
</dbReference>
<dbReference type="Gene3D" id="1.10.1530.10">
    <property type="match status" value="1"/>
</dbReference>
<dbReference type="InterPro" id="IPR043143">
    <property type="entry name" value="Mal/L-sulf/L-lact_DH-like_NADP"/>
</dbReference>
<accession>A0A9W6JMG0</accession>
<keyword evidence="4" id="KW-1185">Reference proteome</keyword>
<dbReference type="InterPro" id="IPR003767">
    <property type="entry name" value="Malate/L-lactate_DH-like"/>
</dbReference>
<comment type="similarity">
    <text evidence="1">Belongs to the LDH2/MDH2 oxidoreductase family.</text>
</comment>
<keyword evidence="2" id="KW-0560">Oxidoreductase</keyword>
<dbReference type="Proteomes" id="UP001143309">
    <property type="component" value="Unassembled WGS sequence"/>
</dbReference>
<reference evidence="3" key="2">
    <citation type="submission" date="2023-01" db="EMBL/GenBank/DDBJ databases">
        <authorList>
            <person name="Sun Q."/>
            <person name="Evtushenko L."/>
        </authorList>
    </citation>
    <scope>NUCLEOTIDE SEQUENCE</scope>
    <source>
        <strain evidence="3">VKM B-2748</strain>
    </source>
</reference>
<sequence length="349" mass="36231">MTAPRFLAEELVAYAEALFSAAGLETDKAQAVATYLVEADLMGHTTHGLALAAWYLDAVADGVMTKSGAPNVVSDRGAAVCWRGRRLPGAWLTAEAVKLGCERAKTHGAATIVIGDSHHIGCLAAYLPIATEQGLMVTIASSSPSGAQVAPFGGLKGLYTPDPVAHGVPTPGDPILIDISASITTVNMSQRLLKAGEAFPHDWLMDKDGVPSRDPKVMSEGGTLLPTGGLDHGQKGYGMALHVEAVTQGLAGYGRADALKGTNAAVTVQVYDPEAFGGREAFLRQTGWLADACRSNPPRPGVNAVRLPGEAALKRKREALANGVALHDGILASLEPHAARLGVRTPTAI</sequence>
<evidence type="ECO:0000313" key="3">
    <source>
        <dbReference type="EMBL" id="GLK78933.1"/>
    </source>
</evidence>
<evidence type="ECO:0000256" key="1">
    <source>
        <dbReference type="ARBA" id="ARBA00006056"/>
    </source>
</evidence>
<comment type="caution">
    <text evidence="3">The sequence shown here is derived from an EMBL/GenBank/DDBJ whole genome shotgun (WGS) entry which is preliminary data.</text>
</comment>
<proteinExistence type="inferred from homology"/>
<dbReference type="AlphaFoldDB" id="A0A9W6JMG0"/>
<dbReference type="Pfam" id="PF02615">
    <property type="entry name" value="Ldh_2"/>
    <property type="match status" value="1"/>
</dbReference>
<evidence type="ECO:0000313" key="4">
    <source>
        <dbReference type="Proteomes" id="UP001143309"/>
    </source>
</evidence>
<evidence type="ECO:0000256" key="2">
    <source>
        <dbReference type="ARBA" id="ARBA00023002"/>
    </source>
</evidence>
<dbReference type="PANTHER" id="PTHR11091">
    <property type="entry name" value="OXIDOREDUCTASE-RELATED"/>
    <property type="match status" value="1"/>
</dbReference>
<dbReference type="InterPro" id="IPR043144">
    <property type="entry name" value="Mal/L-sulf/L-lact_DH-like_ah"/>
</dbReference>
<dbReference type="SUPFAM" id="SSF89733">
    <property type="entry name" value="L-sulfolactate dehydrogenase-like"/>
    <property type="match status" value="1"/>
</dbReference>
<name>A0A9W6JMG0_9HYPH</name>